<name>A0A1B9J2W9_9TREE</name>
<organism evidence="2 3">
    <name type="scientific">Kwoniella mangroviensis CBS 10435</name>
    <dbReference type="NCBI Taxonomy" id="1331196"/>
    <lineage>
        <taxon>Eukaryota</taxon>
        <taxon>Fungi</taxon>
        <taxon>Dikarya</taxon>
        <taxon>Basidiomycota</taxon>
        <taxon>Agaricomycotina</taxon>
        <taxon>Tremellomycetes</taxon>
        <taxon>Tremellales</taxon>
        <taxon>Cryptococcaceae</taxon>
        <taxon>Kwoniella</taxon>
    </lineage>
</organism>
<dbReference type="Proteomes" id="UP000092583">
    <property type="component" value="Unassembled WGS sequence"/>
</dbReference>
<dbReference type="AlphaFoldDB" id="A0A1B9J2W9"/>
<keyword evidence="3" id="KW-1185">Reference proteome</keyword>
<protein>
    <submittedName>
        <fullName evidence="2">Uncharacterized protein</fullName>
    </submittedName>
</protein>
<feature type="region of interest" description="Disordered" evidence="1">
    <location>
        <begin position="146"/>
        <end position="168"/>
    </location>
</feature>
<dbReference type="EMBL" id="KI669459">
    <property type="protein sequence ID" value="OCF62137.1"/>
    <property type="molecule type" value="Genomic_DNA"/>
</dbReference>
<evidence type="ECO:0000256" key="1">
    <source>
        <dbReference type="SAM" id="MobiDB-lite"/>
    </source>
</evidence>
<feature type="compositionally biased region" description="Polar residues" evidence="1">
    <location>
        <begin position="154"/>
        <end position="168"/>
    </location>
</feature>
<proteinExistence type="predicted"/>
<sequence length="168" mass="18746">MSDCCPSWWPGSEADDETTTEYTSIHVSQAEVESLNKISDAFHHLPYKGNNLKNIQSTMFHLSRGTVPSNNFKVPTDTDLTTINNKAPALALHSQNARNVFRRAQGQEESIITYTDQSGARIASANQFENDILHVVRVSMRYERGHYGQERGESSGTQPSSSNGRDWA</sequence>
<gene>
    <name evidence="2" type="ORF">L486_01804</name>
</gene>
<reference evidence="3" key="2">
    <citation type="submission" date="2013-12" db="EMBL/GenBank/DDBJ databases">
        <title>Evolution of pathogenesis and genome organization in the Tremellales.</title>
        <authorList>
            <person name="Cuomo C."/>
            <person name="Litvintseva A."/>
            <person name="Heitman J."/>
            <person name="Chen Y."/>
            <person name="Sun S."/>
            <person name="Springer D."/>
            <person name="Dromer F."/>
            <person name="Young S."/>
            <person name="Zeng Q."/>
            <person name="Chapman S."/>
            <person name="Gujja S."/>
            <person name="Saif S."/>
            <person name="Birren B."/>
        </authorList>
    </citation>
    <scope>NUCLEOTIDE SEQUENCE [LARGE SCALE GENOMIC DNA]</scope>
    <source>
        <strain evidence="3">CBS 10435</strain>
    </source>
</reference>
<evidence type="ECO:0000313" key="2">
    <source>
        <dbReference type="EMBL" id="OCF62137.1"/>
    </source>
</evidence>
<evidence type="ECO:0000313" key="3">
    <source>
        <dbReference type="Proteomes" id="UP000092583"/>
    </source>
</evidence>
<accession>A0A1B9J2W9</accession>
<reference evidence="2 3" key="1">
    <citation type="submission" date="2013-07" db="EMBL/GenBank/DDBJ databases">
        <title>The Genome Sequence of Kwoniella mangroviensis CBS10435.</title>
        <authorList>
            <consortium name="The Broad Institute Genome Sequencing Platform"/>
            <person name="Cuomo C."/>
            <person name="Litvintseva A."/>
            <person name="Chen Y."/>
            <person name="Heitman J."/>
            <person name="Sun S."/>
            <person name="Springer D."/>
            <person name="Dromer F."/>
            <person name="Young S.K."/>
            <person name="Zeng Q."/>
            <person name="Gargeya S."/>
            <person name="Fitzgerald M."/>
            <person name="Abouelleil A."/>
            <person name="Alvarado L."/>
            <person name="Berlin A.M."/>
            <person name="Chapman S.B."/>
            <person name="Dewar J."/>
            <person name="Goldberg J."/>
            <person name="Griggs A."/>
            <person name="Gujja S."/>
            <person name="Hansen M."/>
            <person name="Howarth C."/>
            <person name="Imamovic A."/>
            <person name="Larimer J."/>
            <person name="McCowan C."/>
            <person name="Murphy C."/>
            <person name="Pearson M."/>
            <person name="Priest M."/>
            <person name="Roberts A."/>
            <person name="Saif S."/>
            <person name="Shea T."/>
            <person name="Sykes S."/>
            <person name="Wortman J."/>
            <person name="Nusbaum C."/>
            <person name="Birren B."/>
        </authorList>
    </citation>
    <scope>NUCLEOTIDE SEQUENCE [LARGE SCALE GENOMIC DNA]</scope>
    <source>
        <strain evidence="2 3">CBS 10435</strain>
    </source>
</reference>